<reference evidence="2" key="2">
    <citation type="submission" date="2023-07" db="EMBL/GenBank/DDBJ databases">
        <authorList>
            <consortium name="Lawrence Berkeley National Laboratory"/>
            <person name="Haridas S."/>
            <person name="Hensen N."/>
            <person name="Bonometti L."/>
            <person name="Westerberg I."/>
            <person name="Brannstrom I.O."/>
            <person name="Guillou S."/>
            <person name="Cros-Aarteil S."/>
            <person name="Calhoun S."/>
            <person name="Kuo A."/>
            <person name="Mondo S."/>
            <person name="Pangilinan J."/>
            <person name="Riley R."/>
            <person name="LaButti K."/>
            <person name="Andreopoulos B."/>
            <person name="Lipzen A."/>
            <person name="Chen C."/>
            <person name="Yanf M."/>
            <person name="Daum C."/>
            <person name="Ng V."/>
            <person name="Clum A."/>
            <person name="Steindorff A."/>
            <person name="Ohm R."/>
            <person name="Martin F."/>
            <person name="Silar P."/>
            <person name="Natvig D."/>
            <person name="Lalanne C."/>
            <person name="Gautier V."/>
            <person name="Ament-velasquez S.L."/>
            <person name="Kruys A."/>
            <person name="Hutchinson M.I."/>
            <person name="Powell A.J."/>
            <person name="Barry K."/>
            <person name="Miller A.N."/>
            <person name="Grigoriev I.V."/>
            <person name="Debuchy R."/>
            <person name="Gladieux P."/>
            <person name="Thoren M.H."/>
            <person name="Johannesson H."/>
        </authorList>
    </citation>
    <scope>NUCLEOTIDE SEQUENCE</scope>
    <source>
        <strain evidence="2">FGSC 1904</strain>
    </source>
</reference>
<evidence type="ECO:0000313" key="3">
    <source>
        <dbReference type="Proteomes" id="UP001281003"/>
    </source>
</evidence>
<evidence type="ECO:0000256" key="1">
    <source>
        <dbReference type="SAM" id="Phobius"/>
    </source>
</evidence>
<protein>
    <submittedName>
        <fullName evidence="2">Uncharacterized protein</fullName>
    </submittedName>
</protein>
<comment type="caution">
    <text evidence="2">The sequence shown here is derived from an EMBL/GenBank/DDBJ whole genome shotgun (WGS) entry which is preliminary data.</text>
</comment>
<name>A0AAE0PLS1_SORBR</name>
<keyword evidence="1" id="KW-1133">Transmembrane helix</keyword>
<dbReference type="Proteomes" id="UP001281003">
    <property type="component" value="Unassembled WGS sequence"/>
</dbReference>
<keyword evidence="1" id="KW-0812">Transmembrane</keyword>
<dbReference type="EMBL" id="JAUTDP010000002">
    <property type="protein sequence ID" value="KAK3402273.1"/>
    <property type="molecule type" value="Genomic_DNA"/>
</dbReference>
<dbReference type="AlphaFoldDB" id="A0AAE0PLS1"/>
<accession>A0AAE0PLS1</accession>
<organism evidence="2 3">
    <name type="scientific">Sordaria brevicollis</name>
    <dbReference type="NCBI Taxonomy" id="83679"/>
    <lineage>
        <taxon>Eukaryota</taxon>
        <taxon>Fungi</taxon>
        <taxon>Dikarya</taxon>
        <taxon>Ascomycota</taxon>
        <taxon>Pezizomycotina</taxon>
        <taxon>Sordariomycetes</taxon>
        <taxon>Sordariomycetidae</taxon>
        <taxon>Sordariales</taxon>
        <taxon>Sordariaceae</taxon>
        <taxon>Sordaria</taxon>
    </lineage>
</organism>
<evidence type="ECO:0000313" key="2">
    <source>
        <dbReference type="EMBL" id="KAK3402273.1"/>
    </source>
</evidence>
<reference evidence="2" key="1">
    <citation type="journal article" date="2023" name="Mol. Phylogenet. Evol.">
        <title>Genome-scale phylogeny and comparative genomics of the fungal order Sordariales.</title>
        <authorList>
            <person name="Hensen N."/>
            <person name="Bonometti L."/>
            <person name="Westerberg I."/>
            <person name="Brannstrom I.O."/>
            <person name="Guillou S."/>
            <person name="Cros-Aarteil S."/>
            <person name="Calhoun S."/>
            <person name="Haridas S."/>
            <person name="Kuo A."/>
            <person name="Mondo S."/>
            <person name="Pangilinan J."/>
            <person name="Riley R."/>
            <person name="LaButti K."/>
            <person name="Andreopoulos B."/>
            <person name="Lipzen A."/>
            <person name="Chen C."/>
            <person name="Yan M."/>
            <person name="Daum C."/>
            <person name="Ng V."/>
            <person name="Clum A."/>
            <person name="Steindorff A."/>
            <person name="Ohm R.A."/>
            <person name="Martin F."/>
            <person name="Silar P."/>
            <person name="Natvig D.O."/>
            <person name="Lalanne C."/>
            <person name="Gautier V."/>
            <person name="Ament-Velasquez S.L."/>
            <person name="Kruys A."/>
            <person name="Hutchinson M.I."/>
            <person name="Powell A.J."/>
            <person name="Barry K."/>
            <person name="Miller A.N."/>
            <person name="Grigoriev I.V."/>
            <person name="Debuchy R."/>
            <person name="Gladieux P."/>
            <person name="Hiltunen Thoren M."/>
            <person name="Johannesson H."/>
        </authorList>
    </citation>
    <scope>NUCLEOTIDE SEQUENCE</scope>
    <source>
        <strain evidence="2">FGSC 1904</strain>
    </source>
</reference>
<keyword evidence="3" id="KW-1185">Reference proteome</keyword>
<sequence>MISSLLAIELFLNVVHRLMFISVMGLYGYGFLRVSVFMVAVSIFFYFSLLQSLNPCESDLMFVSCCSYITAIMPFLCHTTQLTRYSTSFLSDYQPYYTTTLLHCYTAQFPMLLRFQAKKLPTYQKVLEASAVIVLHMFVLERKEDESESFREGAKLQVTD</sequence>
<feature type="transmembrane region" description="Helical" evidence="1">
    <location>
        <begin position="59"/>
        <end position="76"/>
    </location>
</feature>
<proteinExistence type="predicted"/>
<gene>
    <name evidence="2" type="ORF">B0T20DRAFT_135775</name>
</gene>
<feature type="transmembrane region" description="Helical" evidence="1">
    <location>
        <begin position="27"/>
        <end position="47"/>
    </location>
</feature>
<keyword evidence="1" id="KW-0472">Membrane</keyword>